<organism evidence="1 2">
    <name type="scientific">Choristoneura fumiferana</name>
    <name type="common">Spruce budworm moth</name>
    <name type="synonym">Archips fumiferana</name>
    <dbReference type="NCBI Taxonomy" id="7141"/>
    <lineage>
        <taxon>Eukaryota</taxon>
        <taxon>Metazoa</taxon>
        <taxon>Ecdysozoa</taxon>
        <taxon>Arthropoda</taxon>
        <taxon>Hexapoda</taxon>
        <taxon>Insecta</taxon>
        <taxon>Pterygota</taxon>
        <taxon>Neoptera</taxon>
        <taxon>Endopterygota</taxon>
        <taxon>Lepidoptera</taxon>
        <taxon>Glossata</taxon>
        <taxon>Ditrysia</taxon>
        <taxon>Tortricoidea</taxon>
        <taxon>Tortricidae</taxon>
        <taxon>Tortricinae</taxon>
        <taxon>Choristoneura</taxon>
    </lineage>
</organism>
<feature type="non-terminal residue" evidence="1">
    <location>
        <position position="1105"/>
    </location>
</feature>
<evidence type="ECO:0000313" key="2">
    <source>
        <dbReference type="Proteomes" id="UP001064048"/>
    </source>
</evidence>
<proteinExistence type="predicted"/>
<sequence length="1105" mass="123199">MLVILGTLLSLVAAATYFVLTHKYNFWKKYGLPSPKPLPLLGNYADFILMRKNLGDTFTEICKQFPNEPIIGTYYGTEPAVIIKDPELLKLVITKDFYYFSSRELREHVHREPATKNVFSAEGDYWRVMRQNLTPVFSSAKMKKMFYLIEKRTEEYQKVLAKEINEKQIHDARSFNTRFTMDCIGSCIFGVDTNAMSSAANENPFRIISDKILDFSPKKLSKVILRSMRFAKMQMLAGLVTLLKDYTVELPATTPRKLTFTPNAFTTQTREQLALKFLPRRNDKPSKYIVTNLGRLRSFIERTGIGSNSPTIMLSVILCGVLGLLAAAYYYLYRKNTVLERKRPAAYRSFTCRWKLLEYITGEQSLGDVCVKICHQFPKEPIIGTVYGTEPAVIVKDPEILKIVFTKDFYYFNSREQAAHTHKELTFRNVFSEAGDRWRVLRQNLTPLFSSSKMKAMFHLIELNTKMYAKLLEEETKVSLVQDIKELNLRNNQPGARNDFIDYLLTFKSKDYIEGDAMASMKSKELNGSKIQIKVTHDMLAAQSLVFFAAGFETSSTTMTFSLFELAKHQDVQQRVYEELTKYLKKTEGKVTYEVTSELPYMEACVDEALRLYPVLGTLTREVVEDYTLPNGVKLEKGVRVFIPTHYMHKNPDYWPEPLKYDPERFFGDNKHTPYTYFPFGEGMRIPVSTIYKKEWLWKKPKSSARVPIPVAPSRRRDSVASSVGAASVRRLIARQPPKIPKPVVQRFTLLCVASGFCATALLPFTAFAGAEAGAIPLAIMHTVAALVAPFSPLILQKTGTRVVIAVAHVLVCILLTAHTAATPLSVLLPLYGACGFALSPMSLALYASATTLAQAAGDECRRKIVLRRALRALRAAQDLGLVCGSLLLGVALLIWPDDMSPMSQFTPVPTNATVPGWPPPEEYFPDEEYEEQTCGAAGCPDVQSLSGTALTSDGRRALVALWVLLALVALALGMYGATSAPAPPPDARSIIKDPRALLSFPMGLFIGLQQGFIYTSYIKALAAATLSMAAARGRRGALAAGGAAAHASLMLALLRWRAARTDLALPALLCARTQIVALATALAAALAGQTALEMRLRRSEGPRH</sequence>
<gene>
    <name evidence="1" type="ORF">MSG28_005960</name>
</gene>
<name>A0ACC0L146_CHOFU</name>
<accession>A0ACC0L146</accession>
<comment type="caution">
    <text evidence="1">The sequence shown here is derived from an EMBL/GenBank/DDBJ whole genome shotgun (WGS) entry which is preliminary data.</text>
</comment>
<keyword evidence="2" id="KW-1185">Reference proteome</keyword>
<dbReference type="Proteomes" id="UP001064048">
    <property type="component" value="Chromosome 9"/>
</dbReference>
<dbReference type="EMBL" id="CM046109">
    <property type="protein sequence ID" value="KAI8442453.1"/>
    <property type="molecule type" value="Genomic_DNA"/>
</dbReference>
<reference evidence="1 2" key="1">
    <citation type="journal article" date="2022" name="Genome Biol. Evol.">
        <title>The Spruce Budworm Genome: Reconstructing the Evolutionary History of Antifreeze Proteins.</title>
        <authorList>
            <person name="Beliveau C."/>
            <person name="Gagne P."/>
            <person name="Picq S."/>
            <person name="Vernygora O."/>
            <person name="Keeling C.I."/>
            <person name="Pinkney K."/>
            <person name="Doucet D."/>
            <person name="Wen F."/>
            <person name="Johnston J.S."/>
            <person name="Maaroufi H."/>
            <person name="Boyle B."/>
            <person name="Laroche J."/>
            <person name="Dewar K."/>
            <person name="Juretic N."/>
            <person name="Blackburn G."/>
            <person name="Nisole A."/>
            <person name="Brunet B."/>
            <person name="Brandao M."/>
            <person name="Lumley L."/>
            <person name="Duan J."/>
            <person name="Quan G."/>
            <person name="Lucarotti C.J."/>
            <person name="Roe A.D."/>
            <person name="Sperling F.A.H."/>
            <person name="Levesque R.C."/>
            <person name="Cusson M."/>
        </authorList>
    </citation>
    <scope>NUCLEOTIDE SEQUENCE [LARGE SCALE GENOMIC DNA]</scope>
    <source>
        <strain evidence="1">Glfc:IPQL:Cfum</strain>
    </source>
</reference>
<protein>
    <submittedName>
        <fullName evidence="1">Uncharacterized protein</fullName>
    </submittedName>
</protein>
<evidence type="ECO:0000313" key="1">
    <source>
        <dbReference type="EMBL" id="KAI8442453.1"/>
    </source>
</evidence>